<keyword evidence="2" id="KW-1185">Reference proteome</keyword>
<protein>
    <submittedName>
        <fullName evidence="1">Uncharacterized protein</fullName>
    </submittedName>
</protein>
<reference evidence="1 2" key="1">
    <citation type="submission" date="2021-06" db="EMBL/GenBank/DDBJ databases">
        <title>Caerostris darwini draft genome.</title>
        <authorList>
            <person name="Kono N."/>
            <person name="Arakawa K."/>
        </authorList>
    </citation>
    <scope>NUCLEOTIDE SEQUENCE [LARGE SCALE GENOMIC DNA]</scope>
</reference>
<sequence length="98" mass="10939">MQTKNYKAETAISFCHRLGDRLNSLTPGKSGIYIAMIQTKEIQIVCWRSNLEYARGTKACLLCKATHKNKTFSNSASVRTKIGLPKDSGKTKFLLLSL</sequence>
<evidence type="ECO:0000313" key="1">
    <source>
        <dbReference type="EMBL" id="GIY68965.1"/>
    </source>
</evidence>
<dbReference type="AlphaFoldDB" id="A0AAV4VFA4"/>
<evidence type="ECO:0000313" key="2">
    <source>
        <dbReference type="Proteomes" id="UP001054837"/>
    </source>
</evidence>
<proteinExistence type="predicted"/>
<gene>
    <name evidence="1" type="ORF">CDAR_280361</name>
</gene>
<name>A0AAV4VFA4_9ARAC</name>
<organism evidence="1 2">
    <name type="scientific">Caerostris darwini</name>
    <dbReference type="NCBI Taxonomy" id="1538125"/>
    <lineage>
        <taxon>Eukaryota</taxon>
        <taxon>Metazoa</taxon>
        <taxon>Ecdysozoa</taxon>
        <taxon>Arthropoda</taxon>
        <taxon>Chelicerata</taxon>
        <taxon>Arachnida</taxon>
        <taxon>Araneae</taxon>
        <taxon>Araneomorphae</taxon>
        <taxon>Entelegynae</taxon>
        <taxon>Araneoidea</taxon>
        <taxon>Araneidae</taxon>
        <taxon>Caerostris</taxon>
    </lineage>
</organism>
<accession>A0AAV4VFA4</accession>
<dbReference type="Proteomes" id="UP001054837">
    <property type="component" value="Unassembled WGS sequence"/>
</dbReference>
<dbReference type="EMBL" id="BPLQ01012976">
    <property type="protein sequence ID" value="GIY68965.1"/>
    <property type="molecule type" value="Genomic_DNA"/>
</dbReference>
<comment type="caution">
    <text evidence="1">The sequence shown here is derived from an EMBL/GenBank/DDBJ whole genome shotgun (WGS) entry which is preliminary data.</text>
</comment>